<dbReference type="Pfam" id="PF07147">
    <property type="entry name" value="PDCD9"/>
    <property type="match status" value="1"/>
</dbReference>
<dbReference type="GO" id="GO:0006412">
    <property type="term" value="P:translation"/>
    <property type="evidence" value="ECO:0007669"/>
    <property type="project" value="InterPro"/>
</dbReference>
<accession>A0A8J6EGZ2</accession>
<keyword evidence="2" id="KW-0809">Transit peptide</keyword>
<dbReference type="GO" id="GO:1990904">
    <property type="term" value="C:ribonucleoprotein complex"/>
    <property type="evidence" value="ECO:0007669"/>
    <property type="project" value="UniProtKB-KW"/>
</dbReference>
<dbReference type="InterPro" id="IPR052482">
    <property type="entry name" value="mtLSU_mL37"/>
</dbReference>
<gene>
    <name evidence="9" type="ORF">GDO78_021569</name>
</gene>
<evidence type="ECO:0000313" key="9">
    <source>
        <dbReference type="EMBL" id="KAG9468958.1"/>
    </source>
</evidence>
<comment type="caution">
    <text evidence="9">The sequence shown here is derived from an EMBL/GenBank/DDBJ whole genome shotgun (WGS) entry which is preliminary data.</text>
</comment>
<proteinExistence type="inferred from homology"/>
<dbReference type="InterPro" id="IPR010793">
    <property type="entry name" value="Ribosomal_mL37/mL65"/>
</dbReference>
<dbReference type="AlphaFoldDB" id="A0A8J6EGZ2"/>
<evidence type="ECO:0000256" key="2">
    <source>
        <dbReference type="ARBA" id="ARBA00022946"/>
    </source>
</evidence>
<evidence type="ECO:0000313" key="10">
    <source>
        <dbReference type="Proteomes" id="UP000770717"/>
    </source>
</evidence>
<protein>
    <recommendedName>
        <fullName evidence="7">Large ribosomal subunit protein mL37</fullName>
    </recommendedName>
    <alternativeName>
        <fullName evidence="8">39S ribosomal protein L37, mitochondrial</fullName>
    </alternativeName>
</protein>
<evidence type="ECO:0000256" key="8">
    <source>
        <dbReference type="ARBA" id="ARBA00041617"/>
    </source>
</evidence>
<dbReference type="Proteomes" id="UP000770717">
    <property type="component" value="Unassembled WGS sequence"/>
</dbReference>
<dbReference type="PANTHER" id="PTHR15889">
    <property type="entry name" value="MITOCHONDRIAL RIBOSOMAL PROTEIN L37"/>
    <property type="match status" value="1"/>
</dbReference>
<name>A0A8J6EGZ2_ELECQ</name>
<dbReference type="PANTHER" id="PTHR15889:SF2">
    <property type="entry name" value="LARGE RIBOSOMAL SUBUNIT PROTEIN ML37"/>
    <property type="match status" value="1"/>
</dbReference>
<dbReference type="OrthoDB" id="5835618at2759"/>
<comment type="similarity">
    <text evidence="6">Belongs to the mitochondrion-specific ribosomal protein mL37 family.</text>
</comment>
<reference evidence="9" key="1">
    <citation type="thesis" date="2020" institute="ProQuest LLC" country="789 East Eisenhower Parkway, Ann Arbor, MI, USA">
        <title>Comparative Genomics and Chromosome Evolution.</title>
        <authorList>
            <person name="Mudd A.B."/>
        </authorList>
    </citation>
    <scope>NUCLEOTIDE SEQUENCE</scope>
    <source>
        <strain evidence="9">HN-11 Male</strain>
        <tissue evidence="9">Kidney and liver</tissue>
    </source>
</reference>
<keyword evidence="4" id="KW-0496">Mitochondrion</keyword>
<dbReference type="GO" id="GO:0005739">
    <property type="term" value="C:mitochondrion"/>
    <property type="evidence" value="ECO:0007669"/>
    <property type="project" value="UniProtKB-SubCell"/>
</dbReference>
<organism evidence="9 10">
    <name type="scientific">Eleutherodactylus coqui</name>
    <name type="common">Puerto Rican coqui</name>
    <dbReference type="NCBI Taxonomy" id="57060"/>
    <lineage>
        <taxon>Eukaryota</taxon>
        <taxon>Metazoa</taxon>
        <taxon>Chordata</taxon>
        <taxon>Craniata</taxon>
        <taxon>Vertebrata</taxon>
        <taxon>Euteleostomi</taxon>
        <taxon>Amphibia</taxon>
        <taxon>Batrachia</taxon>
        <taxon>Anura</taxon>
        <taxon>Neobatrachia</taxon>
        <taxon>Hyloidea</taxon>
        <taxon>Eleutherodactylidae</taxon>
        <taxon>Eleutherodactylinae</taxon>
        <taxon>Eleutherodactylus</taxon>
        <taxon>Eleutherodactylus</taxon>
    </lineage>
</organism>
<comment type="subcellular location">
    <subcellularLocation>
        <location evidence="1">Mitochondrion</location>
    </subcellularLocation>
</comment>
<evidence type="ECO:0000256" key="5">
    <source>
        <dbReference type="ARBA" id="ARBA00023274"/>
    </source>
</evidence>
<evidence type="ECO:0000256" key="6">
    <source>
        <dbReference type="ARBA" id="ARBA00037985"/>
    </source>
</evidence>
<evidence type="ECO:0000256" key="3">
    <source>
        <dbReference type="ARBA" id="ARBA00022980"/>
    </source>
</evidence>
<dbReference type="GO" id="GO:0005840">
    <property type="term" value="C:ribosome"/>
    <property type="evidence" value="ECO:0007669"/>
    <property type="project" value="UniProtKB-KW"/>
</dbReference>
<keyword evidence="10" id="KW-1185">Reference proteome</keyword>
<keyword evidence="3" id="KW-0689">Ribosomal protein</keyword>
<evidence type="ECO:0000256" key="4">
    <source>
        <dbReference type="ARBA" id="ARBA00023128"/>
    </source>
</evidence>
<keyword evidence="5" id="KW-0687">Ribonucleoprotein</keyword>
<evidence type="ECO:0000256" key="7">
    <source>
        <dbReference type="ARBA" id="ARBA00039442"/>
    </source>
</evidence>
<evidence type="ECO:0000256" key="1">
    <source>
        <dbReference type="ARBA" id="ARBA00004173"/>
    </source>
</evidence>
<dbReference type="GO" id="GO:0003735">
    <property type="term" value="F:structural constituent of ribosome"/>
    <property type="evidence" value="ECO:0007669"/>
    <property type="project" value="InterPro"/>
</dbReference>
<sequence>MAASMLTRSALPQRPGVRYLSVTASRSRKQKRYEHPPRREPMEIPGLERITFGDLGYFVPGLARPSFTKYKMDWNPLYYHSPPAQEMALYKERPSYVFSPKCRLLGGVKQALWLTKSKLLEGLPQRIASLCEDPAHTFPNHEELVHYAISNACLWSTTEEMREREEYCPKLLQSLLQLCRTQSCTYPALSQRAFVNRWQLATSWHKGFKDGFPYPHLHTVYLTDPCSTRAQFLPDQLRAKMIMIAFGGAVAKARLLFGKDVKTLPQPVVVQSVGTDGQLFHFMVLQLNTLDFESNDGIKNLVWMDADQELYESVAFKPLIKRKVVLVPEGVTGFRPETFVKFWAMYLHGAV</sequence>
<dbReference type="EMBL" id="WNTK01000668">
    <property type="protein sequence ID" value="KAG9468958.1"/>
    <property type="molecule type" value="Genomic_DNA"/>
</dbReference>